<accession>A0A9P0Z1U5</accession>
<dbReference type="EMBL" id="CAMAPE010000017">
    <property type="protein sequence ID" value="CAH9083814.1"/>
    <property type="molecule type" value="Genomic_DNA"/>
</dbReference>
<keyword evidence="2" id="KW-1185">Reference proteome</keyword>
<sequence>MTPVNKARYECFFKRGLIRNETQPNPKSNNLIHQRRQVSTSSFIPRSNGFEIAIERKSFAFNIINCNSIRIDEIKRRTLSAIDFDLERLSWLKEFIPKIWCNWSCPRVELNDFLILYDANFYGSYICIIKKGGGSLFIPEGRNGLGIKKFLFWISKAINLMRELTTKQQILVIQQFADTVDSKLEIDLFTHWLEGNHFHRNESSISGSLLQVDIELSTSFEKSPMMPSTICLLRPYTLYGNHTWIRFYKIIKTGVGVGLEYIDNTLISNEKSYQGQL</sequence>
<comment type="caution">
    <text evidence="1">The sequence shown here is derived from an EMBL/GenBank/DDBJ whole genome shotgun (WGS) entry which is preliminary data.</text>
</comment>
<dbReference type="Proteomes" id="UP001152484">
    <property type="component" value="Unassembled WGS sequence"/>
</dbReference>
<protein>
    <submittedName>
        <fullName evidence="1">Uncharacterized protein</fullName>
    </submittedName>
</protein>
<evidence type="ECO:0000313" key="2">
    <source>
        <dbReference type="Proteomes" id="UP001152484"/>
    </source>
</evidence>
<dbReference type="AlphaFoldDB" id="A0A9P0Z1U5"/>
<gene>
    <name evidence="1" type="ORF">CEURO_LOCUS8762</name>
</gene>
<proteinExistence type="predicted"/>
<reference evidence="1" key="1">
    <citation type="submission" date="2022-07" db="EMBL/GenBank/DDBJ databases">
        <authorList>
            <person name="Macas J."/>
            <person name="Novak P."/>
            <person name="Neumann P."/>
        </authorList>
    </citation>
    <scope>NUCLEOTIDE SEQUENCE</scope>
</reference>
<evidence type="ECO:0000313" key="1">
    <source>
        <dbReference type="EMBL" id="CAH9083814.1"/>
    </source>
</evidence>
<name>A0A9P0Z1U5_CUSEU</name>
<organism evidence="1 2">
    <name type="scientific">Cuscuta europaea</name>
    <name type="common">European dodder</name>
    <dbReference type="NCBI Taxonomy" id="41803"/>
    <lineage>
        <taxon>Eukaryota</taxon>
        <taxon>Viridiplantae</taxon>
        <taxon>Streptophyta</taxon>
        <taxon>Embryophyta</taxon>
        <taxon>Tracheophyta</taxon>
        <taxon>Spermatophyta</taxon>
        <taxon>Magnoliopsida</taxon>
        <taxon>eudicotyledons</taxon>
        <taxon>Gunneridae</taxon>
        <taxon>Pentapetalae</taxon>
        <taxon>asterids</taxon>
        <taxon>lamiids</taxon>
        <taxon>Solanales</taxon>
        <taxon>Convolvulaceae</taxon>
        <taxon>Cuscuteae</taxon>
        <taxon>Cuscuta</taxon>
        <taxon>Cuscuta subgen. Cuscuta</taxon>
    </lineage>
</organism>